<comment type="caution">
    <text evidence="3">The sequence shown here is derived from an EMBL/GenBank/DDBJ whole genome shotgun (WGS) entry which is preliminary data.</text>
</comment>
<dbReference type="AlphaFoldDB" id="A0AA38PMQ4"/>
<protein>
    <recommendedName>
        <fullName evidence="2">T6SS Phospholipase effector Tle1-like catalytic domain-containing protein</fullName>
    </recommendedName>
</protein>
<dbReference type="EMBL" id="MU805935">
    <property type="protein sequence ID" value="KAJ3845561.1"/>
    <property type="molecule type" value="Genomic_DNA"/>
</dbReference>
<organism evidence="3 4">
    <name type="scientific">Lentinula raphanica</name>
    <dbReference type="NCBI Taxonomy" id="153919"/>
    <lineage>
        <taxon>Eukaryota</taxon>
        <taxon>Fungi</taxon>
        <taxon>Dikarya</taxon>
        <taxon>Basidiomycota</taxon>
        <taxon>Agaricomycotina</taxon>
        <taxon>Agaricomycetes</taxon>
        <taxon>Agaricomycetidae</taxon>
        <taxon>Agaricales</taxon>
        <taxon>Marasmiineae</taxon>
        <taxon>Omphalotaceae</taxon>
        <taxon>Lentinula</taxon>
    </lineage>
</organism>
<feature type="domain" description="T6SS Phospholipase effector Tle1-like catalytic" evidence="2">
    <location>
        <begin position="44"/>
        <end position="99"/>
    </location>
</feature>
<proteinExistence type="predicted"/>
<evidence type="ECO:0000313" key="4">
    <source>
        <dbReference type="Proteomes" id="UP001163846"/>
    </source>
</evidence>
<dbReference type="Pfam" id="PF09994">
    <property type="entry name" value="T6SS_Tle1-like_cat"/>
    <property type="match status" value="1"/>
</dbReference>
<evidence type="ECO:0000313" key="3">
    <source>
        <dbReference type="EMBL" id="KAJ3845561.1"/>
    </source>
</evidence>
<gene>
    <name evidence="3" type="ORF">F5878DRAFT_2429</name>
</gene>
<feature type="region of interest" description="Disordered" evidence="1">
    <location>
        <begin position="1"/>
        <end position="40"/>
    </location>
</feature>
<reference evidence="3" key="1">
    <citation type="submission" date="2022-08" db="EMBL/GenBank/DDBJ databases">
        <authorList>
            <consortium name="DOE Joint Genome Institute"/>
            <person name="Min B."/>
            <person name="Riley R."/>
            <person name="Sierra-Patev S."/>
            <person name="Naranjo-Ortiz M."/>
            <person name="Looney B."/>
            <person name="Konkel Z."/>
            <person name="Slot J.C."/>
            <person name="Sakamoto Y."/>
            <person name="Steenwyk J.L."/>
            <person name="Rokas A."/>
            <person name="Carro J."/>
            <person name="Camarero S."/>
            <person name="Ferreira P."/>
            <person name="Molpeceres G."/>
            <person name="Ruiz-Duenas F.J."/>
            <person name="Serrano A."/>
            <person name="Henrissat B."/>
            <person name="Drula E."/>
            <person name="Hughes K.W."/>
            <person name="Mata J.L."/>
            <person name="Ishikawa N.K."/>
            <person name="Vargas-Isla R."/>
            <person name="Ushijima S."/>
            <person name="Smith C.A."/>
            <person name="Ahrendt S."/>
            <person name="Andreopoulos W."/>
            <person name="He G."/>
            <person name="Labutti K."/>
            <person name="Lipzen A."/>
            <person name="Ng V."/>
            <person name="Sandor L."/>
            <person name="Barry K."/>
            <person name="Martinez A.T."/>
            <person name="Xiao Y."/>
            <person name="Gibbons J.G."/>
            <person name="Terashima K."/>
            <person name="Hibbett D.S."/>
            <person name="Grigoriev I.V."/>
        </authorList>
    </citation>
    <scope>NUCLEOTIDE SEQUENCE</scope>
    <source>
        <strain evidence="3">TFB9207</strain>
    </source>
</reference>
<evidence type="ECO:0000259" key="2">
    <source>
        <dbReference type="Pfam" id="PF09994"/>
    </source>
</evidence>
<keyword evidence="4" id="KW-1185">Reference proteome</keyword>
<evidence type="ECO:0000256" key="1">
    <source>
        <dbReference type="SAM" id="MobiDB-lite"/>
    </source>
</evidence>
<dbReference type="InterPro" id="IPR018712">
    <property type="entry name" value="Tle1-like_cat"/>
</dbReference>
<name>A0AA38PMQ4_9AGAR</name>
<dbReference type="Proteomes" id="UP001163846">
    <property type="component" value="Unassembled WGS sequence"/>
</dbReference>
<sequence>MNSMTLVRTQHQPSTTIRNQPDHSEKESGPPLSLDSIPPQRTGRTLILCFDGIGAQPEGFTSNVTQLHSLLEKWNPSQVVYYQSNITYPHSEANIVTSKIAAVAYSIDACFSKGQIT</sequence>
<feature type="compositionally biased region" description="Polar residues" evidence="1">
    <location>
        <begin position="1"/>
        <end position="19"/>
    </location>
</feature>
<accession>A0AA38PMQ4</accession>